<dbReference type="InterPro" id="IPR017983">
    <property type="entry name" value="GPCR_2_secretin-like_CS"/>
</dbReference>
<accession>A0A5E4MRA6</accession>
<evidence type="ECO:0000256" key="4">
    <source>
        <dbReference type="ARBA" id="ARBA00022692"/>
    </source>
</evidence>
<dbReference type="GO" id="GO:0007166">
    <property type="term" value="P:cell surface receptor signaling pathway"/>
    <property type="evidence" value="ECO:0007669"/>
    <property type="project" value="InterPro"/>
</dbReference>
<dbReference type="PANTHER" id="PTHR45620">
    <property type="entry name" value="PDF RECEPTOR-LIKE PROTEIN-RELATED"/>
    <property type="match status" value="1"/>
</dbReference>
<comment type="similarity">
    <text evidence="2">Belongs to the G-protein coupled receptor 2 family.</text>
</comment>
<evidence type="ECO:0000256" key="10">
    <source>
        <dbReference type="ARBA" id="ARBA00023224"/>
    </source>
</evidence>
<feature type="transmembrane region" description="Helical" evidence="13">
    <location>
        <begin position="204"/>
        <end position="223"/>
    </location>
</feature>
<keyword evidence="9" id="KW-0325">Glycoprotein</keyword>
<evidence type="ECO:0000256" key="12">
    <source>
        <dbReference type="ARBA" id="ARBA00071387"/>
    </source>
</evidence>
<comment type="subcellular location">
    <subcellularLocation>
        <location evidence="1">Cell membrane</location>
        <topology evidence="1">Multi-pass membrane protein</topology>
    </subcellularLocation>
</comment>
<dbReference type="InterPro" id="IPR050332">
    <property type="entry name" value="GPCR_2"/>
</dbReference>
<keyword evidence="17" id="KW-1185">Reference proteome</keyword>
<dbReference type="PROSITE" id="PS50261">
    <property type="entry name" value="G_PROTEIN_RECEP_F2_4"/>
    <property type="match status" value="1"/>
</dbReference>
<evidence type="ECO:0000256" key="2">
    <source>
        <dbReference type="ARBA" id="ARBA00005314"/>
    </source>
</evidence>
<dbReference type="SUPFAM" id="SSF81321">
    <property type="entry name" value="Family A G protein-coupled receptor-like"/>
    <property type="match status" value="1"/>
</dbReference>
<evidence type="ECO:0000256" key="1">
    <source>
        <dbReference type="ARBA" id="ARBA00004651"/>
    </source>
</evidence>
<dbReference type="AlphaFoldDB" id="A0A5E4MRA6"/>
<feature type="transmembrane region" description="Helical" evidence="13">
    <location>
        <begin position="248"/>
        <end position="273"/>
    </location>
</feature>
<feature type="domain" description="G-protein coupled receptors family 2 profile 1" evidence="14">
    <location>
        <begin position="21"/>
        <end position="82"/>
    </location>
</feature>
<dbReference type="GO" id="GO:0007188">
    <property type="term" value="P:adenylate cyclase-modulating G protein-coupled receptor signaling pathway"/>
    <property type="evidence" value="ECO:0007669"/>
    <property type="project" value="TreeGrafter"/>
</dbReference>
<dbReference type="PANTHER" id="PTHR45620:SF15">
    <property type="entry name" value="DIURETIC HORMONE 44 RECEPTOR 1-RELATED"/>
    <property type="match status" value="1"/>
</dbReference>
<keyword evidence="3" id="KW-1003">Cell membrane</keyword>
<feature type="transmembrane region" description="Helical" evidence="13">
    <location>
        <begin position="97"/>
        <end position="120"/>
    </location>
</feature>
<dbReference type="PRINTS" id="PR01127">
    <property type="entry name" value="DIUHORMONER"/>
</dbReference>
<dbReference type="Gene3D" id="1.20.1070.10">
    <property type="entry name" value="Rhodopsin 7-helix transmembrane proteins"/>
    <property type="match status" value="1"/>
</dbReference>
<evidence type="ECO:0000256" key="5">
    <source>
        <dbReference type="ARBA" id="ARBA00022989"/>
    </source>
</evidence>
<dbReference type="GO" id="GO:0008528">
    <property type="term" value="F:G protein-coupled peptide receptor activity"/>
    <property type="evidence" value="ECO:0007669"/>
    <property type="project" value="TreeGrafter"/>
</dbReference>
<keyword evidence="10" id="KW-0807">Transducer</keyword>
<name>A0A5E4MRA6_9HEMI</name>
<dbReference type="OrthoDB" id="6022368at2759"/>
<feature type="domain" description="G-protein coupled receptors family 2 profile 2" evidence="15">
    <location>
        <begin position="95"/>
        <end position="345"/>
    </location>
</feature>
<keyword evidence="6" id="KW-0297">G-protein coupled receptor</keyword>
<dbReference type="Pfam" id="PF00002">
    <property type="entry name" value="7tm_2"/>
    <property type="match status" value="1"/>
</dbReference>
<dbReference type="SMART" id="SM00008">
    <property type="entry name" value="HormR"/>
    <property type="match status" value="1"/>
</dbReference>
<dbReference type="GO" id="GO:0008036">
    <property type="term" value="F:diuretic hormone receptor activity"/>
    <property type="evidence" value="ECO:0007669"/>
    <property type="project" value="InterPro"/>
</dbReference>
<proteinExistence type="inferred from homology"/>
<feature type="transmembrane region" description="Helical" evidence="13">
    <location>
        <begin position="171"/>
        <end position="192"/>
    </location>
</feature>
<dbReference type="InterPro" id="IPR036445">
    <property type="entry name" value="GPCR_2_extracell_dom_sf"/>
</dbReference>
<dbReference type="Pfam" id="PF02793">
    <property type="entry name" value="HRM"/>
    <property type="match status" value="1"/>
</dbReference>
<feature type="transmembrane region" description="Helical" evidence="13">
    <location>
        <begin position="293"/>
        <end position="312"/>
    </location>
</feature>
<keyword evidence="8 16" id="KW-0675">Receptor</keyword>
<dbReference type="PROSITE" id="PS50227">
    <property type="entry name" value="G_PROTEIN_RECEP_F2_3"/>
    <property type="match status" value="1"/>
</dbReference>
<dbReference type="Gene3D" id="4.10.1240.10">
    <property type="entry name" value="GPCR, family 2, extracellular hormone receptor domain"/>
    <property type="match status" value="1"/>
</dbReference>
<evidence type="ECO:0000256" key="6">
    <source>
        <dbReference type="ARBA" id="ARBA00023040"/>
    </source>
</evidence>
<dbReference type="InterPro" id="IPR002001">
    <property type="entry name" value="GPCR_2_diuretic_rcpt"/>
</dbReference>
<gene>
    <name evidence="16" type="ORF">CINCED_3A023110</name>
</gene>
<feature type="transmembrane region" description="Helical" evidence="13">
    <location>
        <begin position="324"/>
        <end position="344"/>
    </location>
</feature>
<evidence type="ECO:0000313" key="16">
    <source>
        <dbReference type="EMBL" id="VVC33433.1"/>
    </source>
</evidence>
<dbReference type="EMBL" id="CABPRJ010000968">
    <property type="protein sequence ID" value="VVC33433.1"/>
    <property type="molecule type" value="Genomic_DNA"/>
</dbReference>
<sequence length="400" mass="46556">MNNSTNNNNCPTEKPTNPGWCPNHWDQLMCWKTSKPDVTVFQPCFTELNGLRYDTSQNASRYCKADGVWNSFSDYMKCKALETNEMLPDESILYTSYFYYGGYTISLVALVVAVSIFVYFKDLRCLRNTIHTNLMCSYILSDFTWILTSTLQEWLAVNNNGCLLLTFFLRYFTLTNFFWMFVEGLYLYILVVETFTRENIKLRVYMFIGWGIPLVIIIIWGFANMITSFESEKKEEGTCTWMSTVHEWIYQGPAILVLVVNLIFLSKIMWVLITKLRSANSAETQQYRKASKALLVLIPLLGVTYILTMVGPTEPGTFSNYYSYGRATLLSMQGFMVAIFYCFVNSEVKNTFKHHLVRWNDARNLRTSGSRRFTYSKDWSPNTRSDSVRWSMTRRLPSQV</sequence>
<organism evidence="16 17">
    <name type="scientific">Cinara cedri</name>
    <dbReference type="NCBI Taxonomy" id="506608"/>
    <lineage>
        <taxon>Eukaryota</taxon>
        <taxon>Metazoa</taxon>
        <taxon>Ecdysozoa</taxon>
        <taxon>Arthropoda</taxon>
        <taxon>Hexapoda</taxon>
        <taxon>Insecta</taxon>
        <taxon>Pterygota</taxon>
        <taxon>Neoptera</taxon>
        <taxon>Paraneoptera</taxon>
        <taxon>Hemiptera</taxon>
        <taxon>Sternorrhyncha</taxon>
        <taxon>Aphidomorpha</taxon>
        <taxon>Aphidoidea</taxon>
        <taxon>Aphididae</taxon>
        <taxon>Lachninae</taxon>
        <taxon>Cinara</taxon>
    </lineage>
</organism>
<dbReference type="PRINTS" id="PR00249">
    <property type="entry name" value="GPCRSECRETIN"/>
</dbReference>
<evidence type="ECO:0000259" key="14">
    <source>
        <dbReference type="PROSITE" id="PS50227"/>
    </source>
</evidence>
<evidence type="ECO:0000313" key="17">
    <source>
        <dbReference type="Proteomes" id="UP000325440"/>
    </source>
</evidence>
<evidence type="ECO:0000256" key="9">
    <source>
        <dbReference type="ARBA" id="ARBA00023180"/>
    </source>
</evidence>
<dbReference type="InterPro" id="IPR001879">
    <property type="entry name" value="GPCR_2_extracellular_dom"/>
</dbReference>
<keyword evidence="5 13" id="KW-1133">Transmembrane helix</keyword>
<dbReference type="InterPro" id="IPR017981">
    <property type="entry name" value="GPCR_2-like_7TM"/>
</dbReference>
<evidence type="ECO:0000256" key="8">
    <source>
        <dbReference type="ARBA" id="ARBA00023170"/>
    </source>
</evidence>
<dbReference type="GO" id="GO:0005886">
    <property type="term" value="C:plasma membrane"/>
    <property type="evidence" value="ECO:0007669"/>
    <property type="project" value="UniProtKB-SubCell"/>
</dbReference>
<dbReference type="PROSITE" id="PS00649">
    <property type="entry name" value="G_PROTEIN_RECEP_F2_1"/>
    <property type="match status" value="1"/>
</dbReference>
<keyword evidence="4 13" id="KW-0812">Transmembrane</keyword>
<evidence type="ECO:0000256" key="13">
    <source>
        <dbReference type="SAM" id="Phobius"/>
    </source>
</evidence>
<feature type="transmembrane region" description="Helical" evidence="13">
    <location>
        <begin position="132"/>
        <end position="151"/>
    </location>
</feature>
<evidence type="ECO:0000256" key="7">
    <source>
        <dbReference type="ARBA" id="ARBA00023136"/>
    </source>
</evidence>
<dbReference type="GO" id="GO:0017046">
    <property type="term" value="F:peptide hormone binding"/>
    <property type="evidence" value="ECO:0007669"/>
    <property type="project" value="TreeGrafter"/>
</dbReference>
<dbReference type="Proteomes" id="UP000325440">
    <property type="component" value="Unassembled WGS sequence"/>
</dbReference>
<evidence type="ECO:0000259" key="15">
    <source>
        <dbReference type="PROSITE" id="PS50261"/>
    </source>
</evidence>
<evidence type="ECO:0000256" key="11">
    <source>
        <dbReference type="ARBA" id="ARBA00054836"/>
    </source>
</evidence>
<dbReference type="FunFam" id="1.20.1070.10:FF:000155">
    <property type="entry name" value="diuretic hormone receptor isoform X1"/>
    <property type="match status" value="1"/>
</dbReference>
<dbReference type="InterPro" id="IPR000832">
    <property type="entry name" value="GPCR_2_secretin-like"/>
</dbReference>
<dbReference type="SUPFAM" id="SSF111418">
    <property type="entry name" value="Hormone receptor domain"/>
    <property type="match status" value="1"/>
</dbReference>
<keyword evidence="7 13" id="KW-0472">Membrane</keyword>
<comment type="function">
    <text evidence="11">Receptor for the insect diurectic hormone. The activity of this receptor is mediated by G proteins which activate adenylyl cyclase.</text>
</comment>
<reference evidence="16 17" key="1">
    <citation type="submission" date="2019-08" db="EMBL/GenBank/DDBJ databases">
        <authorList>
            <person name="Alioto T."/>
            <person name="Alioto T."/>
            <person name="Gomez Garrido J."/>
        </authorList>
    </citation>
    <scope>NUCLEOTIDE SEQUENCE [LARGE SCALE GENOMIC DNA]</scope>
</reference>
<dbReference type="PROSITE" id="PS00650">
    <property type="entry name" value="G_PROTEIN_RECEP_F2_2"/>
    <property type="match status" value="1"/>
</dbReference>
<protein>
    <recommendedName>
        <fullName evidence="12">Diuretic hormone receptor</fullName>
    </recommendedName>
</protein>
<evidence type="ECO:0000256" key="3">
    <source>
        <dbReference type="ARBA" id="ARBA00022475"/>
    </source>
</evidence>